<dbReference type="Pfam" id="PF13239">
    <property type="entry name" value="2TM"/>
    <property type="match status" value="1"/>
</dbReference>
<evidence type="ECO:0000313" key="3">
    <source>
        <dbReference type="EMBL" id="AVI49657.1"/>
    </source>
</evidence>
<name>A0A2S0HSK5_9FLAO</name>
<dbReference type="Proteomes" id="UP000238442">
    <property type="component" value="Chromosome"/>
</dbReference>
<organism evidence="3 4">
    <name type="scientific">Pukyongia salina</name>
    <dbReference type="NCBI Taxonomy" id="2094025"/>
    <lineage>
        <taxon>Bacteria</taxon>
        <taxon>Pseudomonadati</taxon>
        <taxon>Bacteroidota</taxon>
        <taxon>Flavobacteriia</taxon>
        <taxon>Flavobacteriales</taxon>
        <taxon>Flavobacteriaceae</taxon>
        <taxon>Pukyongia</taxon>
    </lineage>
</organism>
<dbReference type="InterPro" id="IPR025698">
    <property type="entry name" value="2TM_dom"/>
</dbReference>
<keyword evidence="3" id="KW-0418">Kinase</keyword>
<keyword evidence="1" id="KW-0472">Membrane</keyword>
<keyword evidence="3" id="KW-0808">Transferase</keyword>
<evidence type="ECO:0000256" key="1">
    <source>
        <dbReference type="SAM" id="Phobius"/>
    </source>
</evidence>
<accession>A0A2S0HSK5</accession>
<dbReference type="GO" id="GO:0016301">
    <property type="term" value="F:kinase activity"/>
    <property type="evidence" value="ECO:0007669"/>
    <property type="project" value="UniProtKB-KW"/>
</dbReference>
<dbReference type="KEGG" id="aue:C5O00_00155"/>
<feature type="transmembrane region" description="Helical" evidence="1">
    <location>
        <begin position="51"/>
        <end position="77"/>
    </location>
</feature>
<protein>
    <submittedName>
        <fullName evidence="3">Histidine kinase</fullName>
    </submittedName>
</protein>
<evidence type="ECO:0000259" key="2">
    <source>
        <dbReference type="Pfam" id="PF13239"/>
    </source>
</evidence>
<dbReference type="AlphaFoldDB" id="A0A2S0HSK5"/>
<dbReference type="OrthoDB" id="8965954at2"/>
<evidence type="ECO:0000313" key="4">
    <source>
        <dbReference type="Proteomes" id="UP000238442"/>
    </source>
</evidence>
<keyword evidence="1" id="KW-1133">Transmembrane helix</keyword>
<feature type="domain" description="2TM" evidence="2">
    <location>
        <begin position="13"/>
        <end position="91"/>
    </location>
</feature>
<feature type="transmembrane region" description="Helical" evidence="1">
    <location>
        <begin position="25"/>
        <end position="45"/>
    </location>
</feature>
<gene>
    <name evidence="3" type="ORF">C5O00_00155</name>
</gene>
<keyword evidence="4" id="KW-1185">Reference proteome</keyword>
<dbReference type="RefSeq" id="WP_105213848.1">
    <property type="nucleotide sequence ID" value="NZ_CP027062.1"/>
</dbReference>
<dbReference type="EMBL" id="CP027062">
    <property type="protein sequence ID" value="AVI49657.1"/>
    <property type="molecule type" value="Genomic_DNA"/>
</dbReference>
<keyword evidence="1" id="KW-0812">Transmembrane</keyword>
<sequence length="97" mass="11643">MRTLIENNDSKVQRARQRVEKLKGFYINLVLYLIFVPFFIYLNVISTSFPWAIFPIVGWGLGILGHATDAFGWSLFFGKNWEERKIRQFIEEEERYY</sequence>
<proteinExistence type="predicted"/>
<reference evidence="3 4" key="1">
    <citation type="submission" date="2018-02" db="EMBL/GenBank/DDBJ databases">
        <title>Genomic analysis of the strain RR4-38 isolated from a seawater recirculating aquaculture system.</title>
        <authorList>
            <person name="Kim Y.-S."/>
            <person name="Jang Y.H."/>
            <person name="Kim K.-H."/>
        </authorList>
    </citation>
    <scope>NUCLEOTIDE SEQUENCE [LARGE SCALE GENOMIC DNA]</scope>
    <source>
        <strain evidence="3 4">RR4-38</strain>
    </source>
</reference>